<dbReference type="Pfam" id="PF08593">
    <property type="entry name" value="Mug135_C"/>
    <property type="match status" value="1"/>
</dbReference>
<evidence type="ECO:0000256" key="1">
    <source>
        <dbReference type="ARBA" id="ARBA00005788"/>
    </source>
</evidence>
<feature type="domain" description="Mug135-like C-terminal" evidence="2">
    <location>
        <begin position="154"/>
        <end position="239"/>
    </location>
</feature>
<organism evidence="3 4">
    <name type="scientific">Armillaria tabescens</name>
    <name type="common">Ringless honey mushroom</name>
    <name type="synonym">Agaricus tabescens</name>
    <dbReference type="NCBI Taxonomy" id="1929756"/>
    <lineage>
        <taxon>Eukaryota</taxon>
        <taxon>Fungi</taxon>
        <taxon>Dikarya</taxon>
        <taxon>Basidiomycota</taxon>
        <taxon>Agaricomycotina</taxon>
        <taxon>Agaricomycetes</taxon>
        <taxon>Agaricomycetidae</taxon>
        <taxon>Agaricales</taxon>
        <taxon>Marasmiineae</taxon>
        <taxon>Physalacriaceae</taxon>
        <taxon>Desarmillaria</taxon>
    </lineage>
</organism>
<evidence type="ECO:0000313" key="4">
    <source>
        <dbReference type="Proteomes" id="UP001175211"/>
    </source>
</evidence>
<dbReference type="AlphaFoldDB" id="A0AA39KEN5"/>
<sequence>MPQRSLAPPPPPSVPPSLQDITNAMSYISQLSLSVSHPALQGQATPSDVTEVEVYKHRLIDAHTAGENDVMPAWASALLEGWATKMDDMEARLHRDAVERQEFLVHDDSERGQRIVTELHGIFTNRFNDLETCLDKSFSTIEKHLIRVEIATAAHNLSCGDGLRRPFALLPSEEGHLPNDIDFVIPSQNLPLLHDTRAIEGLSDDQLNAYHTAYKLSGNWRTGNRADKLLLLQYHVGCSANYSM</sequence>
<comment type="caution">
    <text evidence="3">The sequence shown here is derived from an EMBL/GenBank/DDBJ whole genome shotgun (WGS) entry which is preliminary data.</text>
</comment>
<comment type="similarity">
    <text evidence="1">Belongs to the UPF0612 family.</text>
</comment>
<reference evidence="3" key="1">
    <citation type="submission" date="2023-06" db="EMBL/GenBank/DDBJ databases">
        <authorList>
            <consortium name="Lawrence Berkeley National Laboratory"/>
            <person name="Ahrendt S."/>
            <person name="Sahu N."/>
            <person name="Indic B."/>
            <person name="Wong-Bajracharya J."/>
            <person name="Merenyi Z."/>
            <person name="Ke H.-M."/>
            <person name="Monk M."/>
            <person name="Kocsube S."/>
            <person name="Drula E."/>
            <person name="Lipzen A."/>
            <person name="Balint B."/>
            <person name="Henrissat B."/>
            <person name="Andreopoulos B."/>
            <person name="Martin F.M."/>
            <person name="Harder C.B."/>
            <person name="Rigling D."/>
            <person name="Ford K.L."/>
            <person name="Foster G.D."/>
            <person name="Pangilinan J."/>
            <person name="Papanicolaou A."/>
            <person name="Barry K."/>
            <person name="LaButti K."/>
            <person name="Viragh M."/>
            <person name="Koriabine M."/>
            <person name="Yan M."/>
            <person name="Riley R."/>
            <person name="Champramary S."/>
            <person name="Plett K.L."/>
            <person name="Tsai I.J."/>
            <person name="Slot J."/>
            <person name="Sipos G."/>
            <person name="Plett J."/>
            <person name="Nagy L.G."/>
            <person name="Grigoriev I.V."/>
        </authorList>
    </citation>
    <scope>NUCLEOTIDE SEQUENCE</scope>
    <source>
        <strain evidence="3">CCBAS 213</strain>
    </source>
</reference>
<dbReference type="GeneID" id="85360901"/>
<dbReference type="Proteomes" id="UP001175211">
    <property type="component" value="Unassembled WGS sequence"/>
</dbReference>
<gene>
    <name evidence="3" type="ORF">EV420DRAFT_1642360</name>
</gene>
<keyword evidence="4" id="KW-1185">Reference proteome</keyword>
<evidence type="ECO:0000259" key="2">
    <source>
        <dbReference type="Pfam" id="PF08593"/>
    </source>
</evidence>
<dbReference type="RefSeq" id="XP_060331609.1">
    <property type="nucleotide sequence ID" value="XM_060477353.1"/>
</dbReference>
<dbReference type="InterPro" id="IPR013902">
    <property type="entry name" value="Mug135-like_C"/>
</dbReference>
<dbReference type="EMBL" id="JAUEPS010000015">
    <property type="protein sequence ID" value="KAK0459383.1"/>
    <property type="molecule type" value="Genomic_DNA"/>
</dbReference>
<proteinExistence type="inferred from homology"/>
<accession>A0AA39KEN5</accession>
<protein>
    <recommendedName>
        <fullName evidence="2">Mug135-like C-terminal domain-containing protein</fullName>
    </recommendedName>
</protein>
<evidence type="ECO:0000313" key="3">
    <source>
        <dbReference type="EMBL" id="KAK0459383.1"/>
    </source>
</evidence>
<name>A0AA39KEN5_ARMTA</name>